<accession>A0A1U7JD10</accession>
<dbReference type="RefSeq" id="WP_036489901.1">
    <property type="nucleotide sequence ID" value="NZ_LVVZ01000041.1"/>
</dbReference>
<protein>
    <submittedName>
        <fullName evidence="1">Uncharacterized protein</fullName>
    </submittedName>
</protein>
<name>A0A1U7JD10_9HYPH</name>
<dbReference type="AlphaFoldDB" id="A0A1U7JD10"/>
<dbReference type="EMBL" id="LVVZ01000041">
    <property type="protein sequence ID" value="OKL42607.1"/>
    <property type="molecule type" value="Genomic_DNA"/>
</dbReference>
<comment type="caution">
    <text evidence="1">The sequence shown here is derived from an EMBL/GenBank/DDBJ whole genome shotgun (WGS) entry which is preliminary data.</text>
</comment>
<reference evidence="1 2" key="1">
    <citation type="submission" date="2016-03" db="EMBL/GenBank/DDBJ databases">
        <title>Genome sequence of Nesiotobacter sp. nov., a moderately halophilic alphaproteobacterium isolated from the Yellow Sea, China.</title>
        <authorList>
            <person name="Zhang G."/>
            <person name="Zhang R."/>
        </authorList>
    </citation>
    <scope>NUCLEOTIDE SEQUENCE [LARGE SCALE GENOMIC DNA]</scope>
    <source>
        <strain evidence="1 2">WB1-6</strain>
    </source>
</reference>
<evidence type="ECO:0000313" key="1">
    <source>
        <dbReference type="EMBL" id="OKL42607.1"/>
    </source>
</evidence>
<organism evidence="1 2">
    <name type="scientific">Pseudovibrio exalbescens</name>
    <dbReference type="NCBI Taxonomy" id="197461"/>
    <lineage>
        <taxon>Bacteria</taxon>
        <taxon>Pseudomonadati</taxon>
        <taxon>Pseudomonadota</taxon>
        <taxon>Alphaproteobacteria</taxon>
        <taxon>Hyphomicrobiales</taxon>
        <taxon>Stappiaceae</taxon>
        <taxon>Pseudovibrio</taxon>
    </lineage>
</organism>
<sequence length="182" mass="20772">MTKLPPTPDFASIEAAADTTSDQRTRFLALIGTLNFSWSNNESLFVYVLMLLLSIDQKSAAIVFFTLNTSRARLDLIGRLSKTNLKDKQVRGELRGLIRQFERITKTRNELNHCMFVLDDHGAITHTHSMRVTETKEQVFLGRVRPVNAARLAELDTTLSKLKSFNRDFWAFLPRLEAAMAR</sequence>
<proteinExistence type="predicted"/>
<evidence type="ECO:0000313" key="2">
    <source>
        <dbReference type="Proteomes" id="UP000185783"/>
    </source>
</evidence>
<gene>
    <name evidence="1" type="ORF">A3843_18315</name>
</gene>
<dbReference type="Proteomes" id="UP000185783">
    <property type="component" value="Unassembled WGS sequence"/>
</dbReference>
<keyword evidence="2" id="KW-1185">Reference proteome</keyword>